<evidence type="ECO:0000256" key="17">
    <source>
        <dbReference type="ARBA" id="ARBA00036239"/>
    </source>
</evidence>
<keyword evidence="14" id="KW-0739">Sodium transport</keyword>
<dbReference type="Gene3D" id="1.10.287.70">
    <property type="match status" value="1"/>
</dbReference>
<feature type="region of interest" description="Disordered" evidence="18">
    <location>
        <begin position="570"/>
        <end position="593"/>
    </location>
</feature>
<dbReference type="PANTHER" id="PTHR45689">
    <property type="entry name" value="I[[H]] CHANNEL, ISOFORM E"/>
    <property type="match status" value="1"/>
</dbReference>
<evidence type="ECO:0000256" key="10">
    <source>
        <dbReference type="ARBA" id="ARBA00023053"/>
    </source>
</evidence>
<keyword evidence="16" id="KW-0407">Ion channel</keyword>
<dbReference type="PRINTS" id="PR01463">
    <property type="entry name" value="EAGCHANLFMLY"/>
</dbReference>
<dbReference type="Proteomes" id="UP001642483">
    <property type="component" value="Unassembled WGS sequence"/>
</dbReference>
<dbReference type="Pfam" id="PF00520">
    <property type="entry name" value="Ion_trans"/>
    <property type="match status" value="1"/>
</dbReference>
<keyword evidence="15" id="KW-1071">Ligand-gated ion channel</keyword>
<sequence length="840" mass="95218">MLGKIEEHDSQERSTVPEEVDDHKENPVLGPLYFEKVGHWYSGASMSLPVTKFSVRMYGSEKAVEEEQQRHENAGFSVIHPYSNFRFYWDCITLLLLITSMLVIPVAISFFNDEMTTDSGWIAFNLSLDVWFLFDIVANFHTGVIVDSGDGDVILDLKTIRLQYLRSWFIIDLVSTIPVDYLLQVTIGNSASVSASRALKFVRLAKIVSLLRLLRISRLIRYVHQWEQIVGMQYDLAVAVVRIFNLVCLMLLIGHWNGCLQFLVPMVNEFPNNSWVRLDDLVDKPWGEQYSWSLFKAMSHMLCIGYGREQPQNLMDLWMTMISMISGAVCFAMFIGHATALIQSMDSSKRQYKEKYMQVKEYMRYRRLPKSLRKRVFDYYDHRFQGKMFDEVGILGELSANLKEDVVNHNCRHLVHSVPFFKNTDPDFVTEVVQKLKFEVFQPDDVIVKEGSSGKKMYFIQHGVVEIRKSGTEKPIKTLSDGSFFGEICLLINDRRVASVVAVTYCATYSLHVDDFNTIQEEFPVMRKTLERVAAARLFSLGKLNTALEKKLNESKILFSETNELVDQIVRHDDDGRPRQRRSKLSMQKEKSAGINGVLKTSKSVGCDVAMSFVLTPTIHRKCSSSPSKGTTKRSSASETSVGSRPGTSYQSESSTQNDGHEASQVAVSRDESRYHLRRSQRKLGVTKQYFSAPKFFSSMSKRRSFGRKSNTSTHSSIKIKKILPSPHFKHSLSTSNVDPTNSNISDREKVLESNKSESSHPISQPTSVVEINTQETTFASHKSNILPSSKTKQTSKKGNNCAESSTNGLALAHNLEAKGFEKTKTCSANTDVKIDVTKT</sequence>
<dbReference type="Pfam" id="PF00027">
    <property type="entry name" value="cNMP_binding"/>
    <property type="match status" value="1"/>
</dbReference>
<keyword evidence="7 19" id="KW-0812">Transmembrane</keyword>
<dbReference type="SMART" id="SM00100">
    <property type="entry name" value="cNMP"/>
    <property type="match status" value="1"/>
</dbReference>
<dbReference type="InterPro" id="IPR014710">
    <property type="entry name" value="RmlC-like_jellyroll"/>
</dbReference>
<feature type="region of interest" description="Disordered" evidence="18">
    <location>
        <begin position="620"/>
        <end position="681"/>
    </location>
</feature>
<keyword evidence="12 19" id="KW-0472">Membrane</keyword>
<dbReference type="InterPro" id="IPR018490">
    <property type="entry name" value="cNMP-bd_dom_sf"/>
</dbReference>
<keyword evidence="6" id="KW-0116">cAMP-binding</keyword>
<evidence type="ECO:0000256" key="1">
    <source>
        <dbReference type="ARBA" id="ARBA00004651"/>
    </source>
</evidence>
<dbReference type="InterPro" id="IPR005821">
    <property type="entry name" value="Ion_trans_dom"/>
</dbReference>
<feature type="transmembrane region" description="Helical" evidence="19">
    <location>
        <begin position="317"/>
        <end position="342"/>
    </location>
</feature>
<evidence type="ECO:0000313" key="22">
    <source>
        <dbReference type="Proteomes" id="UP001642483"/>
    </source>
</evidence>
<dbReference type="PROSITE" id="PS50042">
    <property type="entry name" value="CNMP_BINDING_3"/>
    <property type="match status" value="1"/>
</dbReference>
<keyword evidence="9 19" id="KW-1133">Transmembrane helix</keyword>
<feature type="compositionally biased region" description="Polar residues" evidence="18">
    <location>
        <begin position="624"/>
        <end position="658"/>
    </location>
</feature>
<evidence type="ECO:0000256" key="5">
    <source>
        <dbReference type="ARBA" id="ARBA00022475"/>
    </source>
</evidence>
<feature type="region of interest" description="Disordered" evidence="18">
    <location>
        <begin position="701"/>
        <end position="766"/>
    </location>
</feature>
<feature type="transmembrane region" description="Helical" evidence="19">
    <location>
        <begin position="87"/>
        <end position="110"/>
    </location>
</feature>
<dbReference type="SUPFAM" id="SSF81324">
    <property type="entry name" value="Voltage-gated potassium channels"/>
    <property type="match status" value="1"/>
</dbReference>
<dbReference type="EMBL" id="CAWYQH010000141">
    <property type="protein sequence ID" value="CAK8694298.1"/>
    <property type="molecule type" value="Genomic_DNA"/>
</dbReference>
<evidence type="ECO:0000256" key="4">
    <source>
        <dbReference type="ARBA" id="ARBA00022461"/>
    </source>
</evidence>
<dbReference type="SUPFAM" id="SSF51206">
    <property type="entry name" value="cAMP-binding domain-like"/>
    <property type="match status" value="1"/>
</dbReference>
<evidence type="ECO:0000256" key="14">
    <source>
        <dbReference type="ARBA" id="ARBA00023201"/>
    </source>
</evidence>
<dbReference type="Gene3D" id="1.10.287.630">
    <property type="entry name" value="Helix hairpin bin"/>
    <property type="match status" value="1"/>
</dbReference>
<reference evidence="21 22" key="1">
    <citation type="submission" date="2024-02" db="EMBL/GenBank/DDBJ databases">
        <authorList>
            <person name="Daric V."/>
            <person name="Darras S."/>
        </authorList>
    </citation>
    <scope>NUCLEOTIDE SEQUENCE [LARGE SCALE GENOMIC DNA]</scope>
</reference>
<evidence type="ECO:0000256" key="19">
    <source>
        <dbReference type="SAM" id="Phobius"/>
    </source>
</evidence>
<keyword evidence="5" id="KW-1003">Cell membrane</keyword>
<evidence type="ECO:0000256" key="11">
    <source>
        <dbReference type="ARBA" id="ARBA00023065"/>
    </source>
</evidence>
<keyword evidence="11" id="KW-0406">Ion transport</keyword>
<evidence type="ECO:0000256" key="8">
    <source>
        <dbReference type="ARBA" id="ARBA00022741"/>
    </source>
</evidence>
<keyword evidence="13" id="KW-0114">cAMP</keyword>
<feature type="compositionally biased region" description="Basic and acidic residues" evidence="18">
    <location>
        <begin position="746"/>
        <end position="759"/>
    </location>
</feature>
<proteinExistence type="inferred from homology"/>
<keyword evidence="4" id="KW-0894">Sodium channel</keyword>
<evidence type="ECO:0000256" key="13">
    <source>
        <dbReference type="ARBA" id="ARBA00023149"/>
    </source>
</evidence>
<evidence type="ECO:0000256" key="6">
    <source>
        <dbReference type="ARBA" id="ARBA00022566"/>
    </source>
</evidence>
<keyword evidence="22" id="KW-1185">Reference proteome</keyword>
<comment type="subcellular location">
    <subcellularLocation>
        <location evidence="1">Cell membrane</location>
        <topology evidence="1">Multi-pass membrane protein</topology>
    </subcellularLocation>
</comment>
<evidence type="ECO:0000256" key="3">
    <source>
        <dbReference type="ARBA" id="ARBA00022448"/>
    </source>
</evidence>
<comment type="catalytic activity">
    <reaction evidence="17">
        <text>Na(+)(in) = Na(+)(out)</text>
        <dbReference type="Rhea" id="RHEA:34963"/>
        <dbReference type="ChEBI" id="CHEBI:29101"/>
    </reaction>
</comment>
<dbReference type="Pfam" id="PF08412">
    <property type="entry name" value="Ion_trans_N"/>
    <property type="match status" value="1"/>
</dbReference>
<evidence type="ECO:0000259" key="20">
    <source>
        <dbReference type="PROSITE" id="PS50042"/>
    </source>
</evidence>
<keyword evidence="3" id="KW-0813">Transport</keyword>
<dbReference type="InterPro" id="IPR013621">
    <property type="entry name" value="Ion_trans_N"/>
</dbReference>
<feature type="transmembrane region" description="Helical" evidence="19">
    <location>
        <begin position="236"/>
        <end position="256"/>
    </location>
</feature>
<evidence type="ECO:0000256" key="2">
    <source>
        <dbReference type="ARBA" id="ARBA00006305"/>
    </source>
</evidence>
<feature type="region of interest" description="Disordered" evidence="18">
    <location>
        <begin position="1"/>
        <end position="24"/>
    </location>
</feature>
<evidence type="ECO:0000256" key="18">
    <source>
        <dbReference type="SAM" id="MobiDB-lite"/>
    </source>
</evidence>
<evidence type="ECO:0000256" key="12">
    <source>
        <dbReference type="ARBA" id="ARBA00023136"/>
    </source>
</evidence>
<comment type="similarity">
    <text evidence="2">Belongs to the potassium channel HCN family.</text>
</comment>
<feature type="region of interest" description="Disordered" evidence="18">
    <location>
        <begin position="783"/>
        <end position="806"/>
    </location>
</feature>
<name>A0ABP0GRE4_CLALP</name>
<dbReference type="InterPro" id="IPR051413">
    <property type="entry name" value="K/Na_HCN_channel"/>
</dbReference>
<dbReference type="PANTHER" id="PTHR45689:SF5">
    <property type="entry name" value="I[[H]] CHANNEL, ISOFORM E"/>
    <property type="match status" value="1"/>
</dbReference>
<feature type="region of interest" description="Disordered" evidence="18">
    <location>
        <begin position="821"/>
        <end position="840"/>
    </location>
</feature>
<feature type="compositionally biased region" description="Polar residues" evidence="18">
    <location>
        <begin position="732"/>
        <end position="745"/>
    </location>
</feature>
<evidence type="ECO:0000256" key="9">
    <source>
        <dbReference type="ARBA" id="ARBA00022989"/>
    </source>
</evidence>
<organism evidence="21 22">
    <name type="scientific">Clavelina lepadiformis</name>
    <name type="common">Light-bulb sea squirt</name>
    <name type="synonym">Ascidia lepadiformis</name>
    <dbReference type="NCBI Taxonomy" id="159417"/>
    <lineage>
        <taxon>Eukaryota</taxon>
        <taxon>Metazoa</taxon>
        <taxon>Chordata</taxon>
        <taxon>Tunicata</taxon>
        <taxon>Ascidiacea</taxon>
        <taxon>Aplousobranchia</taxon>
        <taxon>Clavelinidae</taxon>
        <taxon>Clavelina</taxon>
    </lineage>
</organism>
<gene>
    <name evidence="21" type="ORF">CVLEPA_LOCUS27678</name>
</gene>
<keyword evidence="8" id="KW-0547">Nucleotide-binding</keyword>
<dbReference type="CDD" id="cd00038">
    <property type="entry name" value="CAP_ED"/>
    <property type="match status" value="1"/>
</dbReference>
<evidence type="ECO:0000256" key="16">
    <source>
        <dbReference type="ARBA" id="ARBA00023303"/>
    </source>
</evidence>
<comment type="caution">
    <text evidence="21">The sequence shown here is derived from an EMBL/GenBank/DDBJ whole genome shotgun (WGS) entry which is preliminary data.</text>
</comment>
<dbReference type="Gene3D" id="2.60.120.10">
    <property type="entry name" value="Jelly Rolls"/>
    <property type="match status" value="1"/>
</dbReference>
<dbReference type="InterPro" id="IPR000595">
    <property type="entry name" value="cNMP-bd_dom"/>
</dbReference>
<keyword evidence="10" id="KW-0915">Sodium</keyword>
<accession>A0ABP0GRE4</accession>
<evidence type="ECO:0000313" key="21">
    <source>
        <dbReference type="EMBL" id="CAK8694298.1"/>
    </source>
</evidence>
<evidence type="ECO:0000256" key="7">
    <source>
        <dbReference type="ARBA" id="ARBA00022692"/>
    </source>
</evidence>
<evidence type="ECO:0000256" key="15">
    <source>
        <dbReference type="ARBA" id="ARBA00023286"/>
    </source>
</evidence>
<dbReference type="InterPro" id="IPR003938">
    <property type="entry name" value="K_chnl_volt-dep_EAG/ELK/ERG"/>
</dbReference>
<feature type="domain" description="Cyclic nucleotide-binding" evidence="20">
    <location>
        <begin position="420"/>
        <end position="519"/>
    </location>
</feature>
<protein>
    <recommendedName>
        <fullName evidence="20">Cyclic nucleotide-binding domain-containing protein</fullName>
    </recommendedName>
</protein>